<dbReference type="RefSeq" id="WP_253478908.1">
    <property type="nucleotide sequence ID" value="NZ_JALJXV010000006.1"/>
</dbReference>
<evidence type="ECO:0000313" key="1">
    <source>
        <dbReference type="EMBL" id="MCP1675446.1"/>
    </source>
</evidence>
<comment type="caution">
    <text evidence="1">The sequence shown here is derived from an EMBL/GenBank/DDBJ whole genome shotgun (WGS) entry which is preliminary data.</text>
</comment>
<accession>A0AAE3G664</accession>
<gene>
    <name evidence="1" type="ORF">J2T57_002596</name>
</gene>
<dbReference type="Pfam" id="PF23840">
    <property type="entry name" value="Phage_tail_terminator"/>
    <property type="match status" value="1"/>
</dbReference>
<organism evidence="1 2">
    <name type="scientific">Natronocella acetinitrilica</name>
    <dbReference type="NCBI Taxonomy" id="414046"/>
    <lineage>
        <taxon>Bacteria</taxon>
        <taxon>Pseudomonadati</taxon>
        <taxon>Pseudomonadota</taxon>
        <taxon>Gammaproteobacteria</taxon>
        <taxon>Chromatiales</taxon>
        <taxon>Ectothiorhodospiraceae</taxon>
        <taxon>Natronocella</taxon>
    </lineage>
</organism>
<evidence type="ECO:0000313" key="2">
    <source>
        <dbReference type="Proteomes" id="UP001205843"/>
    </source>
</evidence>
<dbReference type="InterPro" id="IPR056912">
    <property type="entry name" value="Phage_JBD30_tail_term-like"/>
</dbReference>
<reference evidence="1" key="1">
    <citation type="submission" date="2022-03" db="EMBL/GenBank/DDBJ databases">
        <title>Genomic Encyclopedia of Type Strains, Phase III (KMG-III): the genomes of soil and plant-associated and newly described type strains.</title>
        <authorList>
            <person name="Whitman W."/>
        </authorList>
    </citation>
    <scope>NUCLEOTIDE SEQUENCE</scope>
    <source>
        <strain evidence="1">ANL 6-2</strain>
    </source>
</reference>
<evidence type="ECO:0008006" key="3">
    <source>
        <dbReference type="Google" id="ProtNLM"/>
    </source>
</evidence>
<dbReference type="AlphaFoldDB" id="A0AAE3G664"/>
<protein>
    <recommendedName>
        <fullName evidence="3">Tail terminator</fullName>
    </recommendedName>
</protein>
<proteinExistence type="predicted"/>
<name>A0AAE3G664_9GAMM</name>
<keyword evidence="2" id="KW-1185">Reference proteome</keyword>
<dbReference type="EMBL" id="JALJXV010000006">
    <property type="protein sequence ID" value="MCP1675446.1"/>
    <property type="molecule type" value="Genomic_DNA"/>
</dbReference>
<dbReference type="Proteomes" id="UP001205843">
    <property type="component" value="Unassembled WGS sequence"/>
</dbReference>
<sequence length="144" mass="15568">MNSPDAFAAVAPVVERLKARFSNTVTVDWASEVSALGDIRPLCPAAFVQAGGLQPRDRLADAALVHGLQEVIVTVCIERRDEAPIEQQAQSVMAEVFAALNGWRHPASTGRPLRWVEALEPYFEAGYGEFPQVFAYPVTVGGST</sequence>